<dbReference type="STRING" id="1316936.K678_15871"/>
<dbReference type="Gene3D" id="3.30.2310.20">
    <property type="entry name" value="RelE-like"/>
    <property type="match status" value="1"/>
</dbReference>
<evidence type="ECO:0000313" key="2">
    <source>
        <dbReference type="Proteomes" id="UP000015350"/>
    </source>
</evidence>
<evidence type="ECO:0000313" key="1">
    <source>
        <dbReference type="EMBL" id="EPY00477.1"/>
    </source>
</evidence>
<dbReference type="OrthoDB" id="3233388at2"/>
<proteinExistence type="predicted"/>
<dbReference type="RefSeq" id="WP_021133458.1">
    <property type="nucleotide sequence ID" value="NZ_AQPH01000089.1"/>
</dbReference>
<organism evidence="1 2">
    <name type="scientific">Magnetospirillum fulvum MGU-K5</name>
    <dbReference type="NCBI Taxonomy" id="1316936"/>
    <lineage>
        <taxon>Bacteria</taxon>
        <taxon>Pseudomonadati</taxon>
        <taxon>Pseudomonadota</taxon>
        <taxon>Alphaproteobacteria</taxon>
        <taxon>Rhodospirillales</taxon>
        <taxon>Rhodospirillaceae</taxon>
        <taxon>Magnetospirillum</taxon>
    </lineage>
</organism>
<reference evidence="1 2" key="1">
    <citation type="submission" date="2013-04" db="EMBL/GenBank/DDBJ databases">
        <authorList>
            <person name="Kuznetsov B."/>
            <person name="Ivanovsky R."/>
        </authorList>
    </citation>
    <scope>NUCLEOTIDE SEQUENCE [LARGE SCALE GENOMIC DNA]</scope>
    <source>
        <strain evidence="1 2">MGU-K5</strain>
    </source>
</reference>
<dbReference type="eggNOG" id="COG4679">
    <property type="taxonomic scope" value="Bacteria"/>
</dbReference>
<dbReference type="Proteomes" id="UP000015350">
    <property type="component" value="Unassembled WGS sequence"/>
</dbReference>
<protein>
    <recommendedName>
        <fullName evidence="3">Phage-related protein</fullName>
    </recommendedName>
</protein>
<evidence type="ECO:0008006" key="3">
    <source>
        <dbReference type="Google" id="ProtNLM"/>
    </source>
</evidence>
<name>S9S3E2_MAGFU</name>
<dbReference type="InterPro" id="IPR035093">
    <property type="entry name" value="RelE/ParE_toxin_dom_sf"/>
</dbReference>
<dbReference type="AlphaFoldDB" id="S9S3E2"/>
<dbReference type="Pfam" id="PF05973">
    <property type="entry name" value="Gp49"/>
    <property type="match status" value="1"/>
</dbReference>
<gene>
    <name evidence="1" type="ORF">K678_15871</name>
</gene>
<sequence>MDWSVEILNAAVKAELDSLPPDIRAKLTHILDMMRTFGPQQMREPHVKPLRDKLWEMRMTGRDGIARAIYVLASGRRIVIVHAFVKKTQKTPAAALALALERAKEIVR</sequence>
<dbReference type="PATRIC" id="fig|1316936.3.peg.3157"/>
<dbReference type="EMBL" id="AQPH01000089">
    <property type="protein sequence ID" value="EPY00477.1"/>
    <property type="molecule type" value="Genomic_DNA"/>
</dbReference>
<dbReference type="InterPro" id="IPR009241">
    <property type="entry name" value="HigB-like"/>
</dbReference>
<accession>S9S3E2</accession>
<comment type="caution">
    <text evidence="1">The sequence shown here is derived from an EMBL/GenBank/DDBJ whole genome shotgun (WGS) entry which is preliminary data.</text>
</comment>